<dbReference type="EMBL" id="MU157920">
    <property type="protein sequence ID" value="KAF9523316.1"/>
    <property type="molecule type" value="Genomic_DNA"/>
</dbReference>
<name>A0A9P6E654_9AGAR</name>
<proteinExistence type="predicted"/>
<gene>
    <name evidence="1" type="ORF">CPB83DRAFT_863060</name>
</gene>
<organism evidence="1 2">
    <name type="scientific">Crepidotus variabilis</name>
    <dbReference type="NCBI Taxonomy" id="179855"/>
    <lineage>
        <taxon>Eukaryota</taxon>
        <taxon>Fungi</taxon>
        <taxon>Dikarya</taxon>
        <taxon>Basidiomycota</taxon>
        <taxon>Agaricomycotina</taxon>
        <taxon>Agaricomycetes</taxon>
        <taxon>Agaricomycetidae</taxon>
        <taxon>Agaricales</taxon>
        <taxon>Agaricineae</taxon>
        <taxon>Crepidotaceae</taxon>
        <taxon>Crepidotus</taxon>
    </lineage>
</organism>
<dbReference type="AlphaFoldDB" id="A0A9P6E654"/>
<evidence type="ECO:0000313" key="1">
    <source>
        <dbReference type="EMBL" id="KAF9523316.1"/>
    </source>
</evidence>
<evidence type="ECO:0000313" key="2">
    <source>
        <dbReference type="Proteomes" id="UP000807306"/>
    </source>
</evidence>
<dbReference type="Gene3D" id="2.60.120.260">
    <property type="entry name" value="Galactose-binding domain-like"/>
    <property type="match status" value="1"/>
</dbReference>
<sequence length="174" mass="19199">MPFPNPVTVCQEHQLADGPHTLRLNLIGSPTTNVLIFDHIQYVPSPHAISSKGAIIFQNNDPDLEYGPGWNHIDNATMTNQTGSMVAFDFVGTLVSAFTILPKEFFEWNSMPGSYSIDNGSSKSFDQTGHLSRVVAYYNQRLFESPPLASGHHKLAIIYAGNSEINPLYLLSDC</sequence>
<comment type="caution">
    <text evidence="1">The sequence shown here is derived from an EMBL/GenBank/DDBJ whole genome shotgun (WGS) entry which is preliminary data.</text>
</comment>
<dbReference type="Proteomes" id="UP000807306">
    <property type="component" value="Unassembled WGS sequence"/>
</dbReference>
<dbReference type="OrthoDB" id="3013353at2759"/>
<reference evidence="1" key="1">
    <citation type="submission" date="2020-11" db="EMBL/GenBank/DDBJ databases">
        <authorList>
            <consortium name="DOE Joint Genome Institute"/>
            <person name="Ahrendt S."/>
            <person name="Riley R."/>
            <person name="Andreopoulos W."/>
            <person name="Labutti K."/>
            <person name="Pangilinan J."/>
            <person name="Ruiz-Duenas F.J."/>
            <person name="Barrasa J.M."/>
            <person name="Sanchez-Garcia M."/>
            <person name="Camarero S."/>
            <person name="Miyauchi S."/>
            <person name="Serrano A."/>
            <person name="Linde D."/>
            <person name="Babiker R."/>
            <person name="Drula E."/>
            <person name="Ayuso-Fernandez I."/>
            <person name="Pacheco R."/>
            <person name="Padilla G."/>
            <person name="Ferreira P."/>
            <person name="Barriuso J."/>
            <person name="Kellner H."/>
            <person name="Castanera R."/>
            <person name="Alfaro M."/>
            <person name="Ramirez L."/>
            <person name="Pisabarro A.G."/>
            <person name="Kuo A."/>
            <person name="Tritt A."/>
            <person name="Lipzen A."/>
            <person name="He G."/>
            <person name="Yan M."/>
            <person name="Ng V."/>
            <person name="Cullen D."/>
            <person name="Martin F."/>
            <person name="Rosso M.-N."/>
            <person name="Henrissat B."/>
            <person name="Hibbett D."/>
            <person name="Martinez A.T."/>
            <person name="Grigoriev I.V."/>
        </authorList>
    </citation>
    <scope>NUCLEOTIDE SEQUENCE</scope>
    <source>
        <strain evidence="1">CBS 506.95</strain>
    </source>
</reference>
<keyword evidence="2" id="KW-1185">Reference proteome</keyword>
<accession>A0A9P6E654</accession>
<protein>
    <submittedName>
        <fullName evidence="1">Uncharacterized protein</fullName>
    </submittedName>
</protein>